<dbReference type="GO" id="GO:0004672">
    <property type="term" value="F:protein kinase activity"/>
    <property type="evidence" value="ECO:0007669"/>
    <property type="project" value="UniProtKB-ARBA"/>
</dbReference>
<accession>A0A6I3W5Z4</accession>
<dbReference type="Proteomes" id="UP000438196">
    <property type="component" value="Unassembled WGS sequence"/>
</dbReference>
<dbReference type="SUPFAM" id="SSF47226">
    <property type="entry name" value="Histidine-containing phosphotransfer domain, HPT domain"/>
    <property type="match status" value="1"/>
</dbReference>
<dbReference type="SMART" id="SM00073">
    <property type="entry name" value="HPT"/>
    <property type="match status" value="1"/>
</dbReference>
<dbReference type="InterPro" id="IPR036641">
    <property type="entry name" value="HPT_dom_sf"/>
</dbReference>
<gene>
    <name evidence="4" type="ORF">GNF76_11610</name>
</gene>
<evidence type="ECO:0000313" key="5">
    <source>
        <dbReference type="Proteomes" id="UP000438196"/>
    </source>
</evidence>
<dbReference type="AlphaFoldDB" id="A0A6I3W5Z4"/>
<keyword evidence="2" id="KW-0597">Phosphoprotein</keyword>
<evidence type="ECO:0000259" key="3">
    <source>
        <dbReference type="PROSITE" id="PS50894"/>
    </source>
</evidence>
<name>A0A6I3W5Z4_9PSED</name>
<dbReference type="RefSeq" id="WP_178123288.1">
    <property type="nucleotide sequence ID" value="NZ_JBHSTH010000025.1"/>
</dbReference>
<reference evidence="4 5" key="1">
    <citation type="submission" date="2019-11" db="EMBL/GenBank/DDBJ databases">
        <title>Pseudomonas karstica sp. nov. and Pseudomonas spelaei sp. nov. from karst caves.</title>
        <authorList>
            <person name="Zeman M."/>
        </authorList>
    </citation>
    <scope>NUCLEOTIDE SEQUENCE [LARGE SCALE GENOMIC DNA]</scope>
    <source>
        <strain evidence="4 5">CCM 7893</strain>
    </source>
</reference>
<dbReference type="InterPro" id="IPR008207">
    <property type="entry name" value="Sig_transdc_His_kin_Hpt_dom"/>
</dbReference>
<evidence type="ECO:0000256" key="1">
    <source>
        <dbReference type="ARBA" id="ARBA00023012"/>
    </source>
</evidence>
<sequence>MAVDHLDKDVLTHLRDVMEGEYRTLLDTFLEDSQERVEALRKARDTKVLGEIAHSFKGSSSNLGAVRLVELCHRLETEAANQSLQALEPLVDEIGDEFAFVRPLYELERQRYPF</sequence>
<evidence type="ECO:0000256" key="2">
    <source>
        <dbReference type="PROSITE-ProRule" id="PRU00110"/>
    </source>
</evidence>
<dbReference type="CDD" id="cd00088">
    <property type="entry name" value="HPT"/>
    <property type="match status" value="1"/>
</dbReference>
<organism evidence="4 5">
    <name type="scientific">Pseudomonas spelaei</name>
    <dbReference type="NCBI Taxonomy" id="1055469"/>
    <lineage>
        <taxon>Bacteria</taxon>
        <taxon>Pseudomonadati</taxon>
        <taxon>Pseudomonadota</taxon>
        <taxon>Gammaproteobacteria</taxon>
        <taxon>Pseudomonadales</taxon>
        <taxon>Pseudomonadaceae</taxon>
        <taxon>Pseudomonas</taxon>
    </lineage>
</organism>
<dbReference type="EMBL" id="WNNK01000008">
    <property type="protein sequence ID" value="MUF04988.1"/>
    <property type="molecule type" value="Genomic_DNA"/>
</dbReference>
<evidence type="ECO:0000313" key="4">
    <source>
        <dbReference type="EMBL" id="MUF04988.1"/>
    </source>
</evidence>
<dbReference type="Gene3D" id="1.20.120.160">
    <property type="entry name" value="HPT domain"/>
    <property type="match status" value="1"/>
</dbReference>
<keyword evidence="1" id="KW-0902">Two-component regulatory system</keyword>
<dbReference type="PROSITE" id="PS50894">
    <property type="entry name" value="HPT"/>
    <property type="match status" value="1"/>
</dbReference>
<protein>
    <submittedName>
        <fullName evidence="4">Hpt domain-containing protein</fullName>
    </submittedName>
</protein>
<keyword evidence="5" id="KW-1185">Reference proteome</keyword>
<comment type="caution">
    <text evidence="4">The sequence shown here is derived from an EMBL/GenBank/DDBJ whole genome shotgun (WGS) entry which is preliminary data.</text>
</comment>
<feature type="domain" description="HPt" evidence="3">
    <location>
        <begin position="15"/>
        <end position="108"/>
    </location>
</feature>
<feature type="modified residue" description="Phosphohistidine" evidence="2">
    <location>
        <position position="54"/>
    </location>
</feature>
<dbReference type="GO" id="GO:0000160">
    <property type="term" value="P:phosphorelay signal transduction system"/>
    <property type="evidence" value="ECO:0007669"/>
    <property type="project" value="UniProtKB-KW"/>
</dbReference>
<proteinExistence type="predicted"/>
<dbReference type="Pfam" id="PF01627">
    <property type="entry name" value="Hpt"/>
    <property type="match status" value="1"/>
</dbReference>